<keyword evidence="6 10" id="KW-1133">Transmembrane helix</keyword>
<dbReference type="InterPro" id="IPR002550">
    <property type="entry name" value="CNNM"/>
</dbReference>
<keyword evidence="4 10" id="KW-0812">Transmembrane</keyword>
<feature type="transmembrane region" description="Helical" evidence="11">
    <location>
        <begin position="62"/>
        <end position="85"/>
    </location>
</feature>
<evidence type="ECO:0000256" key="8">
    <source>
        <dbReference type="ARBA" id="ARBA00023136"/>
    </source>
</evidence>
<dbReference type="SUPFAM" id="SSF56176">
    <property type="entry name" value="FAD-binding/transporter-associated domain-like"/>
    <property type="match status" value="1"/>
</dbReference>
<dbReference type="Pfam" id="PF03471">
    <property type="entry name" value="CorC_HlyC"/>
    <property type="match status" value="1"/>
</dbReference>
<dbReference type="CDD" id="cd04590">
    <property type="entry name" value="CBS_pair_CorC_HlyC_assoc"/>
    <property type="match status" value="1"/>
</dbReference>
<dbReference type="InterPro" id="IPR036318">
    <property type="entry name" value="FAD-bd_PCMH-like_sf"/>
</dbReference>
<feature type="transmembrane region" description="Helical" evidence="11">
    <location>
        <begin position="92"/>
        <end position="111"/>
    </location>
</feature>
<gene>
    <name evidence="14" type="ORF">ACFOSS_04345</name>
</gene>
<keyword evidence="7 9" id="KW-0129">CBS domain</keyword>
<dbReference type="Pfam" id="PF01595">
    <property type="entry name" value="CNNM"/>
    <property type="match status" value="1"/>
</dbReference>
<evidence type="ECO:0000256" key="10">
    <source>
        <dbReference type="PROSITE-ProRule" id="PRU01193"/>
    </source>
</evidence>
<evidence type="ECO:0000256" key="9">
    <source>
        <dbReference type="PROSITE-ProRule" id="PRU00703"/>
    </source>
</evidence>
<dbReference type="InterPro" id="IPR000644">
    <property type="entry name" value="CBS_dom"/>
</dbReference>
<keyword evidence="3" id="KW-1003">Cell membrane</keyword>
<keyword evidence="5" id="KW-0677">Repeat</keyword>
<evidence type="ECO:0000259" key="12">
    <source>
        <dbReference type="PROSITE" id="PS51371"/>
    </source>
</evidence>
<evidence type="ECO:0000256" key="1">
    <source>
        <dbReference type="ARBA" id="ARBA00004651"/>
    </source>
</evidence>
<sequence length="419" mass="47440">MDTFSTQALLLTLLILLLVSAFFSASETGMMSLNRYKLRHLVKSRHRAAMRVDRLLQRPDRLLGLILFGNNLVNILASSIATVLAVRVFGDYGILVATTILTFAILIFSEVTPKTLAAMKPERVAYPASILLQLLMWPFYPVVWLINAIANGLLEMTGVKVKKPDEALNSDELRTVLNESAKLIPSSHQEMLMGVLELEHVSVEEIMVPRADIYAININDDWKTIQRQLTNTPHTKVLLYRDTLDDAVGFIHVRDALRLLTREQFQKESLLRTVHEVYFIPEGTPLLVQLIKFRRNKERIGLVVDEYGDIKGLTTLDDILEEIVGDFTTSLAPSPHDEIHPQEDGSYLIEGSANLREINKELDWSFNTDGPRTLNGLILEHFEDLPEVNREMMIAGYRIAIVAVENNMVKLARVTPPRH</sequence>
<dbReference type="NCBIfam" id="NF008604">
    <property type="entry name" value="PRK11573.1"/>
    <property type="match status" value="1"/>
</dbReference>
<dbReference type="InterPro" id="IPR005170">
    <property type="entry name" value="Transptr-assoc_dom"/>
</dbReference>
<keyword evidence="15" id="KW-1185">Reference proteome</keyword>
<dbReference type="Gene3D" id="3.30.465.10">
    <property type="match status" value="1"/>
</dbReference>
<dbReference type="InterPro" id="IPR046342">
    <property type="entry name" value="CBS_dom_sf"/>
</dbReference>
<evidence type="ECO:0000256" key="11">
    <source>
        <dbReference type="SAM" id="Phobius"/>
    </source>
</evidence>
<evidence type="ECO:0000256" key="2">
    <source>
        <dbReference type="ARBA" id="ARBA00006337"/>
    </source>
</evidence>
<comment type="caution">
    <text evidence="14">The sequence shown here is derived from an EMBL/GenBank/DDBJ whole genome shotgun (WGS) entry which is preliminary data.</text>
</comment>
<accession>A0ABV8CL26</accession>
<feature type="domain" description="CBS" evidence="12">
    <location>
        <begin position="271"/>
        <end position="338"/>
    </location>
</feature>
<evidence type="ECO:0000256" key="7">
    <source>
        <dbReference type="ARBA" id="ARBA00023122"/>
    </source>
</evidence>
<dbReference type="Gene3D" id="3.10.580.10">
    <property type="entry name" value="CBS-domain"/>
    <property type="match status" value="1"/>
</dbReference>
<dbReference type="PROSITE" id="PS51846">
    <property type="entry name" value="CNNM"/>
    <property type="match status" value="1"/>
</dbReference>
<evidence type="ECO:0000256" key="3">
    <source>
        <dbReference type="ARBA" id="ARBA00022475"/>
    </source>
</evidence>
<dbReference type="SUPFAM" id="SSF54631">
    <property type="entry name" value="CBS-domain pair"/>
    <property type="match status" value="1"/>
</dbReference>
<dbReference type="RefSeq" id="WP_377150845.1">
    <property type="nucleotide sequence ID" value="NZ_JBHSAF010000002.1"/>
</dbReference>
<organism evidence="14 15">
    <name type="scientific">Pseudaeromonas sharmana</name>
    <dbReference type="NCBI Taxonomy" id="328412"/>
    <lineage>
        <taxon>Bacteria</taxon>
        <taxon>Pseudomonadati</taxon>
        <taxon>Pseudomonadota</taxon>
        <taxon>Gammaproteobacteria</taxon>
        <taxon>Aeromonadales</taxon>
        <taxon>Aeromonadaceae</taxon>
        <taxon>Pseudaeromonas</taxon>
    </lineage>
</organism>
<comment type="subcellular location">
    <subcellularLocation>
        <location evidence="1">Cell membrane</location>
        <topology evidence="1">Multi-pass membrane protein</topology>
    </subcellularLocation>
</comment>
<dbReference type="PANTHER" id="PTHR22777:SF32">
    <property type="entry name" value="UPF0053 INNER MEMBRANE PROTEIN YFJD"/>
    <property type="match status" value="1"/>
</dbReference>
<dbReference type="InterPro" id="IPR016169">
    <property type="entry name" value="FAD-bd_PCMH_sub2"/>
</dbReference>
<dbReference type="Pfam" id="PF00571">
    <property type="entry name" value="CBS"/>
    <property type="match status" value="1"/>
</dbReference>
<evidence type="ECO:0000313" key="15">
    <source>
        <dbReference type="Proteomes" id="UP001595692"/>
    </source>
</evidence>
<dbReference type="InterPro" id="IPR044751">
    <property type="entry name" value="Ion_transp-like_CBS"/>
</dbReference>
<evidence type="ECO:0000256" key="4">
    <source>
        <dbReference type="ARBA" id="ARBA00022692"/>
    </source>
</evidence>
<dbReference type="PROSITE" id="PS51371">
    <property type="entry name" value="CBS"/>
    <property type="match status" value="1"/>
</dbReference>
<keyword evidence="8 10" id="KW-0472">Membrane</keyword>
<evidence type="ECO:0000256" key="6">
    <source>
        <dbReference type="ARBA" id="ARBA00022989"/>
    </source>
</evidence>
<feature type="domain" description="CNNM transmembrane" evidence="13">
    <location>
        <begin position="2"/>
        <end position="190"/>
    </location>
</feature>
<proteinExistence type="inferred from homology"/>
<name>A0ABV8CL26_9GAMM</name>
<dbReference type="EMBL" id="JBHSAF010000002">
    <property type="protein sequence ID" value="MFC3912703.1"/>
    <property type="molecule type" value="Genomic_DNA"/>
</dbReference>
<evidence type="ECO:0000259" key="13">
    <source>
        <dbReference type="PROSITE" id="PS51846"/>
    </source>
</evidence>
<feature type="transmembrane region" description="Helical" evidence="11">
    <location>
        <begin position="131"/>
        <end position="154"/>
    </location>
</feature>
<evidence type="ECO:0000256" key="5">
    <source>
        <dbReference type="ARBA" id="ARBA00022737"/>
    </source>
</evidence>
<dbReference type="PANTHER" id="PTHR22777">
    <property type="entry name" value="HEMOLYSIN-RELATED"/>
    <property type="match status" value="1"/>
</dbReference>
<protein>
    <submittedName>
        <fullName evidence="14">HlyC/CorC family transporter</fullName>
    </submittedName>
</protein>
<reference evidence="15" key="1">
    <citation type="journal article" date="2019" name="Int. J. Syst. Evol. Microbiol.">
        <title>The Global Catalogue of Microorganisms (GCM) 10K type strain sequencing project: providing services to taxonomists for standard genome sequencing and annotation.</title>
        <authorList>
            <consortium name="The Broad Institute Genomics Platform"/>
            <consortium name="The Broad Institute Genome Sequencing Center for Infectious Disease"/>
            <person name="Wu L."/>
            <person name="Ma J."/>
        </authorList>
    </citation>
    <scope>NUCLEOTIDE SEQUENCE [LARGE SCALE GENOMIC DNA]</scope>
    <source>
        <strain evidence="15">CCUG 54939</strain>
    </source>
</reference>
<dbReference type="SMART" id="SM01091">
    <property type="entry name" value="CorC_HlyC"/>
    <property type="match status" value="1"/>
</dbReference>
<comment type="similarity">
    <text evidence="2">Belongs to the UPF0053 family.</text>
</comment>
<evidence type="ECO:0000313" key="14">
    <source>
        <dbReference type="EMBL" id="MFC3912703.1"/>
    </source>
</evidence>
<dbReference type="Proteomes" id="UP001595692">
    <property type="component" value="Unassembled WGS sequence"/>
</dbReference>